<gene>
    <name evidence="3" type="ORF">AVDCRST_MAG88-1045</name>
</gene>
<evidence type="ECO:0000259" key="2">
    <source>
        <dbReference type="PROSITE" id="PS51724"/>
    </source>
</evidence>
<sequence>MDGVHTPSTAGSPDALAGGSRPIEAPVASTPPLTREPPPVPDDGGTTLDASDATTADLAPATTELASPLPPPAGRLEEVPTAFALDEDTALQDPPIVGDLETFSVRPRPVGEAAAPALAEADPGPPRAGGPLGGRRDEDGVANVRPAAPAGATGAEPREPAGAAALTVGAAHLPPIKAVTATGVRPAGAMPTPGTGRFAVLVASVRDRAAVAGEWRRLARLHPSLAGLEPQPPRVVEVSGKGTFHRVLGGSFETAAEARAACDRLRAEGAGYCRPLPL</sequence>
<protein>
    <recommendedName>
        <fullName evidence="2">SPOR domain-containing protein</fullName>
    </recommendedName>
</protein>
<feature type="region of interest" description="Disordered" evidence="1">
    <location>
        <begin position="1"/>
        <end position="95"/>
    </location>
</feature>
<dbReference type="InterPro" id="IPR007730">
    <property type="entry name" value="SPOR-like_dom"/>
</dbReference>
<dbReference type="InterPro" id="IPR036680">
    <property type="entry name" value="SPOR-like_sf"/>
</dbReference>
<dbReference type="SUPFAM" id="SSF110997">
    <property type="entry name" value="Sporulation related repeat"/>
    <property type="match status" value="1"/>
</dbReference>
<dbReference type="AlphaFoldDB" id="A0A6J4UMF6"/>
<feature type="domain" description="SPOR" evidence="2">
    <location>
        <begin position="192"/>
        <end position="278"/>
    </location>
</feature>
<proteinExistence type="predicted"/>
<reference evidence="3" key="1">
    <citation type="submission" date="2020-02" db="EMBL/GenBank/DDBJ databases">
        <authorList>
            <person name="Meier V. D."/>
        </authorList>
    </citation>
    <scope>NUCLEOTIDE SEQUENCE</scope>
    <source>
        <strain evidence="3">AVDCRST_MAG88</strain>
    </source>
</reference>
<dbReference type="Pfam" id="PF05036">
    <property type="entry name" value="SPOR"/>
    <property type="match status" value="1"/>
</dbReference>
<accession>A0A6J4UMF6</accession>
<feature type="compositionally biased region" description="Polar residues" evidence="1">
    <location>
        <begin position="1"/>
        <end position="11"/>
    </location>
</feature>
<organism evidence="3">
    <name type="scientific">uncultured Thermomicrobiales bacterium</name>
    <dbReference type="NCBI Taxonomy" id="1645740"/>
    <lineage>
        <taxon>Bacteria</taxon>
        <taxon>Pseudomonadati</taxon>
        <taxon>Thermomicrobiota</taxon>
        <taxon>Thermomicrobia</taxon>
        <taxon>Thermomicrobiales</taxon>
        <taxon>environmental samples</taxon>
    </lineage>
</organism>
<evidence type="ECO:0000313" key="3">
    <source>
        <dbReference type="EMBL" id="CAA9555076.1"/>
    </source>
</evidence>
<dbReference type="PROSITE" id="PS51724">
    <property type="entry name" value="SPOR"/>
    <property type="match status" value="1"/>
</dbReference>
<dbReference type="Gene3D" id="3.30.70.1070">
    <property type="entry name" value="Sporulation related repeat"/>
    <property type="match status" value="1"/>
</dbReference>
<feature type="compositionally biased region" description="Low complexity" evidence="1">
    <location>
        <begin position="111"/>
        <end position="122"/>
    </location>
</feature>
<feature type="compositionally biased region" description="Low complexity" evidence="1">
    <location>
        <begin position="46"/>
        <end position="66"/>
    </location>
</feature>
<dbReference type="EMBL" id="CADCWM010000362">
    <property type="protein sequence ID" value="CAA9555076.1"/>
    <property type="molecule type" value="Genomic_DNA"/>
</dbReference>
<feature type="region of interest" description="Disordered" evidence="1">
    <location>
        <begin position="111"/>
        <end position="160"/>
    </location>
</feature>
<name>A0A6J4UMF6_9BACT</name>
<feature type="compositionally biased region" description="Low complexity" evidence="1">
    <location>
        <begin position="145"/>
        <end position="160"/>
    </location>
</feature>
<dbReference type="GO" id="GO:0042834">
    <property type="term" value="F:peptidoglycan binding"/>
    <property type="evidence" value="ECO:0007669"/>
    <property type="project" value="InterPro"/>
</dbReference>
<evidence type="ECO:0000256" key="1">
    <source>
        <dbReference type="SAM" id="MobiDB-lite"/>
    </source>
</evidence>